<evidence type="ECO:0000313" key="2">
    <source>
        <dbReference type="Proteomes" id="UP000565576"/>
    </source>
</evidence>
<organism evidence="1 2">
    <name type="scientific">Rhizobium lusitanum</name>
    <dbReference type="NCBI Taxonomy" id="293958"/>
    <lineage>
        <taxon>Bacteria</taxon>
        <taxon>Pseudomonadati</taxon>
        <taxon>Pseudomonadota</taxon>
        <taxon>Alphaproteobacteria</taxon>
        <taxon>Hyphomicrobiales</taxon>
        <taxon>Rhizobiaceae</taxon>
        <taxon>Rhizobium/Agrobacterium group</taxon>
        <taxon>Rhizobium</taxon>
    </lineage>
</organism>
<dbReference type="EMBL" id="JACHBG010000011">
    <property type="protein sequence ID" value="MBB6486979.1"/>
    <property type="molecule type" value="Genomic_DNA"/>
</dbReference>
<accession>A0A7X0ITV7</accession>
<name>A0A7X0ITV7_9HYPH</name>
<dbReference type="AlphaFoldDB" id="A0A7X0ITV7"/>
<protein>
    <submittedName>
        <fullName evidence="1">Uncharacterized protein</fullName>
    </submittedName>
</protein>
<proteinExistence type="predicted"/>
<comment type="caution">
    <text evidence="1">The sequence shown here is derived from an EMBL/GenBank/DDBJ whole genome shotgun (WGS) entry which is preliminary data.</text>
</comment>
<sequence>MIGVVPLAMAQAVATSATAGSLRLADQGELLRQHLQLRQNAIVNFCPATAFRQRIFGAVPAAQGALFKHHIGEEWNALGNLLPHKSAVSHWPS</sequence>
<dbReference type="RefSeq" id="WP_246806423.1">
    <property type="nucleotide sequence ID" value="NZ_JACHBG010000011.1"/>
</dbReference>
<reference evidence="1 2" key="1">
    <citation type="submission" date="2020-08" db="EMBL/GenBank/DDBJ databases">
        <title>Genomic Encyclopedia of Type Strains, Phase IV (KMG-V): Genome sequencing to study the core and pangenomes of soil and plant-associated prokaryotes.</title>
        <authorList>
            <person name="Whitman W."/>
        </authorList>
    </citation>
    <scope>NUCLEOTIDE SEQUENCE [LARGE SCALE GENOMIC DNA]</scope>
    <source>
        <strain evidence="1 2">SEMIA 4060</strain>
    </source>
</reference>
<dbReference type="Proteomes" id="UP000565576">
    <property type="component" value="Unassembled WGS sequence"/>
</dbReference>
<evidence type="ECO:0000313" key="1">
    <source>
        <dbReference type="EMBL" id="MBB6486979.1"/>
    </source>
</evidence>
<gene>
    <name evidence="1" type="ORF">GGD46_004279</name>
</gene>